<gene>
    <name evidence="1" type="ORF">UY76_C0010G0009</name>
</gene>
<accession>A0A0G1ZXA3</accession>
<dbReference type="AlphaFoldDB" id="A0A0G1ZXA3"/>
<protein>
    <submittedName>
        <fullName evidence="1">Uncharacterized protein</fullName>
    </submittedName>
</protein>
<name>A0A0G1ZXA3_9BACT</name>
<organism evidence="1 2">
    <name type="scientific">Candidatus Uhrbacteria bacterium GW2011_GWA2_52_8d</name>
    <dbReference type="NCBI Taxonomy" id="1618979"/>
    <lineage>
        <taxon>Bacteria</taxon>
        <taxon>Candidatus Uhriibacteriota</taxon>
    </lineage>
</organism>
<comment type="caution">
    <text evidence="1">The sequence shown here is derived from an EMBL/GenBank/DDBJ whole genome shotgun (WGS) entry which is preliminary data.</text>
</comment>
<evidence type="ECO:0000313" key="1">
    <source>
        <dbReference type="EMBL" id="KKW33052.1"/>
    </source>
</evidence>
<reference evidence="1 2" key="1">
    <citation type="journal article" date="2015" name="Nature">
        <title>rRNA introns, odd ribosomes, and small enigmatic genomes across a large radiation of phyla.</title>
        <authorList>
            <person name="Brown C.T."/>
            <person name="Hug L.A."/>
            <person name="Thomas B.C."/>
            <person name="Sharon I."/>
            <person name="Castelle C.J."/>
            <person name="Singh A."/>
            <person name="Wilkins M.J."/>
            <person name="Williams K.H."/>
            <person name="Banfield J.F."/>
        </authorList>
    </citation>
    <scope>NUCLEOTIDE SEQUENCE [LARGE SCALE GENOMIC DNA]</scope>
</reference>
<dbReference type="Proteomes" id="UP000034054">
    <property type="component" value="Unassembled WGS sequence"/>
</dbReference>
<dbReference type="EMBL" id="LCRH01000010">
    <property type="protein sequence ID" value="KKW33052.1"/>
    <property type="molecule type" value="Genomic_DNA"/>
</dbReference>
<proteinExistence type="predicted"/>
<sequence length="46" mass="5338">MISKLDQRVPLDSILDLVDAGIDDPERIPDLETLFTMFPWIQRPAR</sequence>
<evidence type="ECO:0000313" key="2">
    <source>
        <dbReference type="Proteomes" id="UP000034054"/>
    </source>
</evidence>